<proteinExistence type="predicted"/>
<dbReference type="Gene3D" id="3.40.50.1980">
    <property type="entry name" value="Nitrogenase molybdenum iron protein domain"/>
    <property type="match status" value="1"/>
</dbReference>
<feature type="compositionally biased region" description="Polar residues" evidence="3">
    <location>
        <begin position="95"/>
        <end position="111"/>
    </location>
</feature>
<accession>A0ABD5QBK2</accession>
<evidence type="ECO:0000313" key="5">
    <source>
        <dbReference type="Proteomes" id="UP001595925"/>
    </source>
</evidence>
<gene>
    <name evidence="4" type="ORF">ACFPFO_05075</name>
</gene>
<evidence type="ECO:0000256" key="3">
    <source>
        <dbReference type="SAM" id="MobiDB-lite"/>
    </source>
</evidence>
<keyword evidence="2" id="KW-0732">Signal</keyword>
<dbReference type="Proteomes" id="UP001595925">
    <property type="component" value="Unassembled WGS sequence"/>
</dbReference>
<dbReference type="AlphaFoldDB" id="A0ABD5QBK2"/>
<dbReference type="SUPFAM" id="SSF53807">
    <property type="entry name" value="Helical backbone' metal receptor"/>
    <property type="match status" value="1"/>
</dbReference>
<name>A0ABD5QBK2_9EURY</name>
<sequence length="459" mass="49569">MARERRNVTRRRALTYGTTVVGGSLLAGCLGGEEGNGEDGENGTESGNETEATETETRTETAENDTDSGNETETGSDGSENADAGNESEAEDESNGGNETDGSSGPYTSSLAPVGEVTLEAIPEDVMVYSLLYADMAVAYGHGDAVNSLGFDAETGGGTLDAYYDHLEGVSFDREDLTQLNTGSGAISVDQELFYELDSDLHLADPALIASFEGWDRETVEEIAENVAPWFGNAYSRAHGEPPESYADDYEYYTLWEIAERVAALFGAGERYGELSAVHDDLVATIEEGLPPEEERPTVGAIIFMEETFYPSALDAPGFATADLRPLGATDAFAGEELTYETSYDYEAMLEFDPDVLLHRYGVASYYDVGAIAETLADHPVASRITAVENGRVYPSGDPEQGPLMNLFQLEMAAKQLYPDQFGAWPEDNHGEAYPEFPEEERLFDRERVADAIGGAGQE</sequence>
<keyword evidence="5" id="KW-1185">Reference proteome</keyword>
<dbReference type="PANTHER" id="PTHR30532">
    <property type="entry name" value="IRON III DICITRATE-BINDING PERIPLASMIC PROTEIN"/>
    <property type="match status" value="1"/>
</dbReference>
<organism evidence="4 5">
    <name type="scientific">Saliphagus infecundisoli</name>
    <dbReference type="NCBI Taxonomy" id="1849069"/>
    <lineage>
        <taxon>Archaea</taxon>
        <taxon>Methanobacteriati</taxon>
        <taxon>Methanobacteriota</taxon>
        <taxon>Stenosarchaea group</taxon>
        <taxon>Halobacteria</taxon>
        <taxon>Halobacteriales</taxon>
        <taxon>Natrialbaceae</taxon>
        <taxon>Saliphagus</taxon>
    </lineage>
</organism>
<comment type="caution">
    <text evidence="4">The sequence shown here is derived from an EMBL/GenBank/DDBJ whole genome shotgun (WGS) entry which is preliminary data.</text>
</comment>
<dbReference type="PANTHER" id="PTHR30532:SF1">
    <property type="entry name" value="IRON(3+)-HYDROXAMATE-BINDING PROTEIN FHUD"/>
    <property type="match status" value="1"/>
</dbReference>
<dbReference type="PROSITE" id="PS51257">
    <property type="entry name" value="PROKAR_LIPOPROTEIN"/>
    <property type="match status" value="1"/>
</dbReference>
<evidence type="ECO:0000313" key="4">
    <source>
        <dbReference type="EMBL" id="MFC4987145.1"/>
    </source>
</evidence>
<reference evidence="4 5" key="1">
    <citation type="journal article" date="2019" name="Int. J. Syst. Evol. Microbiol.">
        <title>The Global Catalogue of Microorganisms (GCM) 10K type strain sequencing project: providing services to taxonomists for standard genome sequencing and annotation.</title>
        <authorList>
            <consortium name="The Broad Institute Genomics Platform"/>
            <consortium name="The Broad Institute Genome Sequencing Center for Infectious Disease"/>
            <person name="Wu L."/>
            <person name="Ma J."/>
        </authorList>
    </citation>
    <scope>NUCLEOTIDE SEQUENCE [LARGE SCALE GENOMIC DNA]</scope>
    <source>
        <strain evidence="4 5">CGMCC 1.15824</strain>
    </source>
</reference>
<keyword evidence="1" id="KW-0813">Transport</keyword>
<evidence type="ECO:0000256" key="2">
    <source>
        <dbReference type="ARBA" id="ARBA00022729"/>
    </source>
</evidence>
<dbReference type="EMBL" id="JBHSJG010000018">
    <property type="protein sequence ID" value="MFC4987145.1"/>
    <property type="molecule type" value="Genomic_DNA"/>
</dbReference>
<dbReference type="InterPro" id="IPR051313">
    <property type="entry name" value="Bact_iron-sidero_bind"/>
</dbReference>
<evidence type="ECO:0000256" key="1">
    <source>
        <dbReference type="ARBA" id="ARBA00022448"/>
    </source>
</evidence>
<feature type="region of interest" description="Disordered" evidence="3">
    <location>
        <begin position="1"/>
        <end position="111"/>
    </location>
</feature>
<protein>
    <submittedName>
        <fullName evidence="4">ABC transporter substrate-binding protein</fullName>
    </submittedName>
</protein>